<dbReference type="Proteomes" id="UP001438707">
    <property type="component" value="Unassembled WGS sequence"/>
</dbReference>
<protein>
    <recommendedName>
        <fullName evidence="4">cellulase</fullName>
        <ecNumber evidence="4">3.2.1.4</ecNumber>
    </recommendedName>
</protein>
<evidence type="ECO:0000313" key="16">
    <source>
        <dbReference type="EMBL" id="KAK9830773.1"/>
    </source>
</evidence>
<feature type="transmembrane region" description="Helical" evidence="14">
    <location>
        <begin position="710"/>
        <end position="730"/>
    </location>
</feature>
<evidence type="ECO:0000256" key="11">
    <source>
        <dbReference type="ARBA" id="ARBA00023277"/>
    </source>
</evidence>
<keyword evidence="8 14" id="KW-1133">Transmembrane helix</keyword>
<comment type="caution">
    <text evidence="16">The sequence shown here is derived from an EMBL/GenBank/DDBJ whole genome shotgun (WGS) entry which is preliminary data.</text>
</comment>
<feature type="compositionally biased region" description="Polar residues" evidence="13">
    <location>
        <begin position="130"/>
        <end position="143"/>
    </location>
</feature>
<evidence type="ECO:0000256" key="2">
    <source>
        <dbReference type="ARBA" id="ARBA00004141"/>
    </source>
</evidence>
<keyword evidence="17" id="KW-1185">Reference proteome</keyword>
<evidence type="ECO:0000256" key="14">
    <source>
        <dbReference type="SAM" id="Phobius"/>
    </source>
</evidence>
<dbReference type="InterPro" id="IPR050321">
    <property type="entry name" value="Glycosyltr_2/OpgH_subfam"/>
</dbReference>
<evidence type="ECO:0000256" key="13">
    <source>
        <dbReference type="SAM" id="MobiDB-lite"/>
    </source>
</evidence>
<dbReference type="GO" id="GO:0008810">
    <property type="term" value="F:cellulase activity"/>
    <property type="evidence" value="ECO:0007669"/>
    <property type="project" value="UniProtKB-EC"/>
</dbReference>
<organism evidence="16 17">
    <name type="scientific">Apatococcus lobatus</name>
    <dbReference type="NCBI Taxonomy" id="904363"/>
    <lineage>
        <taxon>Eukaryota</taxon>
        <taxon>Viridiplantae</taxon>
        <taxon>Chlorophyta</taxon>
        <taxon>core chlorophytes</taxon>
        <taxon>Trebouxiophyceae</taxon>
        <taxon>Chlorellales</taxon>
        <taxon>Chlorellaceae</taxon>
        <taxon>Apatococcus</taxon>
    </lineage>
</organism>
<evidence type="ECO:0000259" key="15">
    <source>
        <dbReference type="Pfam" id="PF00759"/>
    </source>
</evidence>
<dbReference type="InterPro" id="IPR008928">
    <property type="entry name" value="6-hairpin_glycosidase_sf"/>
</dbReference>
<name>A0AAW1RB05_9CHLO</name>
<dbReference type="Pfam" id="PF00759">
    <property type="entry name" value="Glyco_hydro_9"/>
    <property type="match status" value="1"/>
</dbReference>
<dbReference type="GO" id="GO:0030245">
    <property type="term" value="P:cellulose catabolic process"/>
    <property type="evidence" value="ECO:0007669"/>
    <property type="project" value="UniProtKB-KW"/>
</dbReference>
<dbReference type="SUPFAM" id="SSF53448">
    <property type="entry name" value="Nucleotide-diphospho-sugar transferases"/>
    <property type="match status" value="1"/>
</dbReference>
<feature type="transmembrane region" description="Helical" evidence="14">
    <location>
        <begin position="675"/>
        <end position="698"/>
    </location>
</feature>
<dbReference type="InterPro" id="IPR001701">
    <property type="entry name" value="Glyco_hydro_9"/>
</dbReference>
<keyword evidence="11" id="KW-0119">Carbohydrate metabolism</keyword>
<accession>A0AAW1RB05</accession>
<feature type="transmembrane region" description="Helical" evidence="14">
    <location>
        <begin position="564"/>
        <end position="585"/>
    </location>
</feature>
<feature type="transmembrane region" description="Helical" evidence="14">
    <location>
        <begin position="217"/>
        <end position="238"/>
    </location>
</feature>
<feature type="compositionally biased region" description="Basic and acidic residues" evidence="13">
    <location>
        <begin position="10"/>
        <end position="20"/>
    </location>
</feature>
<feature type="compositionally biased region" description="Polar residues" evidence="13">
    <location>
        <begin position="84"/>
        <end position="94"/>
    </location>
</feature>
<evidence type="ECO:0000256" key="12">
    <source>
        <dbReference type="ARBA" id="ARBA00023326"/>
    </source>
</evidence>
<feature type="transmembrane region" description="Helical" evidence="14">
    <location>
        <begin position="644"/>
        <end position="663"/>
    </location>
</feature>
<dbReference type="GO" id="GO:0016757">
    <property type="term" value="F:glycosyltransferase activity"/>
    <property type="evidence" value="ECO:0007669"/>
    <property type="project" value="UniProtKB-KW"/>
</dbReference>
<evidence type="ECO:0000256" key="9">
    <source>
        <dbReference type="ARBA" id="ARBA00023001"/>
    </source>
</evidence>
<feature type="domain" description="Glycoside hydrolase family 9" evidence="15">
    <location>
        <begin position="736"/>
        <end position="1211"/>
    </location>
</feature>
<dbReference type="InterPro" id="IPR012341">
    <property type="entry name" value="6hp_glycosidase-like_sf"/>
</dbReference>
<keyword evidence="6" id="KW-0808">Transferase</keyword>
<keyword evidence="9" id="KW-0136">Cellulose degradation</keyword>
<gene>
    <name evidence="16" type="ORF">WJX74_006539</name>
</gene>
<feature type="region of interest" description="Disordered" evidence="13">
    <location>
        <begin position="112"/>
        <end position="143"/>
    </location>
</feature>
<keyword evidence="5" id="KW-0328">Glycosyltransferase</keyword>
<evidence type="ECO:0000256" key="1">
    <source>
        <dbReference type="ARBA" id="ARBA00000966"/>
    </source>
</evidence>
<dbReference type="GO" id="GO:0016020">
    <property type="term" value="C:membrane"/>
    <property type="evidence" value="ECO:0007669"/>
    <property type="project" value="UniProtKB-SubCell"/>
</dbReference>
<dbReference type="PANTHER" id="PTHR43867">
    <property type="entry name" value="CELLULOSE SYNTHASE CATALYTIC SUBUNIT A [UDP-FORMING]"/>
    <property type="match status" value="1"/>
</dbReference>
<dbReference type="AlphaFoldDB" id="A0AAW1RB05"/>
<dbReference type="EC" id="3.2.1.4" evidence="4"/>
<feature type="transmembrane region" description="Helical" evidence="14">
    <location>
        <begin position="187"/>
        <end position="205"/>
    </location>
</feature>
<comment type="subcellular location">
    <subcellularLocation>
        <location evidence="2">Membrane</location>
        <topology evidence="2">Multi-pass membrane protein</topology>
    </subcellularLocation>
</comment>
<evidence type="ECO:0000256" key="5">
    <source>
        <dbReference type="ARBA" id="ARBA00022676"/>
    </source>
</evidence>
<dbReference type="PANTHER" id="PTHR43867:SF2">
    <property type="entry name" value="CELLULOSE SYNTHASE CATALYTIC SUBUNIT A [UDP-FORMING]"/>
    <property type="match status" value="1"/>
</dbReference>
<keyword evidence="12" id="KW-0624">Polysaccharide degradation</keyword>
<dbReference type="SUPFAM" id="SSF48208">
    <property type="entry name" value="Six-hairpin glycosidases"/>
    <property type="match status" value="1"/>
</dbReference>
<evidence type="ECO:0000313" key="17">
    <source>
        <dbReference type="Proteomes" id="UP001438707"/>
    </source>
</evidence>
<keyword evidence="7 14" id="KW-0812">Transmembrane</keyword>
<dbReference type="InterPro" id="IPR029044">
    <property type="entry name" value="Nucleotide-diphossugar_trans"/>
</dbReference>
<dbReference type="Pfam" id="PF13641">
    <property type="entry name" value="Glyco_tranf_2_3"/>
    <property type="match status" value="1"/>
</dbReference>
<proteinExistence type="inferred from homology"/>
<evidence type="ECO:0000256" key="7">
    <source>
        <dbReference type="ARBA" id="ARBA00022692"/>
    </source>
</evidence>
<feature type="region of interest" description="Disordered" evidence="13">
    <location>
        <begin position="1"/>
        <end position="94"/>
    </location>
</feature>
<dbReference type="Gene3D" id="1.50.10.10">
    <property type="match status" value="1"/>
</dbReference>
<comment type="catalytic activity">
    <reaction evidence="1">
        <text>Endohydrolysis of (1-&gt;4)-beta-D-glucosidic linkages in cellulose, lichenin and cereal beta-D-glucans.</text>
        <dbReference type="EC" id="3.2.1.4"/>
    </reaction>
</comment>
<keyword evidence="10 14" id="KW-0472">Membrane</keyword>
<evidence type="ECO:0000256" key="10">
    <source>
        <dbReference type="ARBA" id="ARBA00023136"/>
    </source>
</evidence>
<dbReference type="EMBL" id="JALJOS010000015">
    <property type="protein sequence ID" value="KAK9830773.1"/>
    <property type="molecule type" value="Genomic_DNA"/>
</dbReference>
<evidence type="ECO:0000256" key="6">
    <source>
        <dbReference type="ARBA" id="ARBA00022679"/>
    </source>
</evidence>
<dbReference type="Gene3D" id="3.90.550.10">
    <property type="entry name" value="Spore Coat Polysaccharide Biosynthesis Protein SpsA, Chain A"/>
    <property type="match status" value="1"/>
</dbReference>
<comment type="similarity">
    <text evidence="3">Belongs to the glycosyl hydrolase 9 (cellulase E) family.</text>
</comment>
<evidence type="ECO:0000256" key="8">
    <source>
        <dbReference type="ARBA" id="ARBA00022989"/>
    </source>
</evidence>
<evidence type="ECO:0000256" key="3">
    <source>
        <dbReference type="ARBA" id="ARBA00007072"/>
    </source>
</evidence>
<feature type="transmembrane region" description="Helical" evidence="14">
    <location>
        <begin position="527"/>
        <end position="558"/>
    </location>
</feature>
<evidence type="ECO:0000256" key="4">
    <source>
        <dbReference type="ARBA" id="ARBA00012601"/>
    </source>
</evidence>
<sequence length="1238" mass="136992">MAGEGGAEDLESRVDSRSRPAETSAARGEREEPLRSLQSRAASYLRGITPGTPGNAAPSAASRLSNREQAPVPPTTLPAEGRTESVTQPQQQGIARNFSIGTGAKFDESQRTVPINKDGTPKIETKKSLGPNQNLSTMPASEVTPGQKQYRAMPYDHVPAGSVKAPIPVFDEVREFKRFDRKRRPNWVGIAFFCFYICALIFYLYVRISRTLNLGRYLAYGIIILIIEIAGASTVILYGTNLLFNPVVDPLIEDPENPGKPRTELPYHVRVLVPCYKESLEILRRTIMAAYDADLPRGCSRTIYLCDDGKDPKKRKWCDTMGPEVQYVSGRKRPTGEMNGKSGNLNNVVAQMYPEGTPVPGHELLCIFDADQVASKEFFLKTLPLFDGGDDVGMVLSPQCFHNLNLHCDIFNHSNVHFWEYMQPGYDALGFISCTGTNFLMRSVAFIEVGGSPTYTLTEDYALGMELKMYGWHCRYVQEYLAIGEAPDQIRNCFQQRSRWTKGHFQIMFNKEHCPALNRRLSVGMRILYMSGVWSYIVGAISTPTFIIIPAITIWFGIFPIVVSWWMALALTIYFVSLNLVLYYVRSYKHIEALWFANVAGNILWWTYVKAFWRAVNSVFGQKITFKTTLKGASMLMNSVVRDLWMPGACFCLLFATLIAGLVELGRSPTISSPLAISVLWAVYNMISPFLVLWYGLVSREKIFSYLCRACILLSFFSGACAVGLLWALYPVEYDYGKAIKHSNFFMNSMRVGVLPADNGVSYRANALTYESGPGLTDLTGGWLTGGGAGNLKMTMPTAFATSMLAWGLLSFPKGFSENGQTASTLENVKWGSDYLLKTLNAATDANGSTTEIIYQVGNSTLDSAYWGRPEDITFSRPFYQIDASLGASDLAGDVIAALAASAAVHQSLNKAYYNTLMTAAHDLYFYATSDLGLYSAQINYTACAVPFARSTVNNGTAQAAVCTSSLNGSYFQQYTKDNYYDDLLWAAAWMYKATGDAGYLADANTFYYNYVQTITQPDFIVSWQRYYWASNVLLATLTDGGTFHERSQFFMKGWICGSVQNSNQENIIKYTDMGRAWNRNSGELGVTMNAAMLATIYGSYVAPSESAKSERYLCWARSQVRYALGDSGYSYVVGYGKKYPRQPQDQAASCQPAPATCNQVTGLLNPDPNPFTVYGALVQGMGFSDVYQDSRALNSSRVSVDMQAGLHGALAGVSVAPGTWEQCLQGTGVLTNDNVVC</sequence>
<reference evidence="16 17" key="1">
    <citation type="journal article" date="2024" name="Nat. Commun.">
        <title>Phylogenomics reveals the evolutionary origins of lichenization in chlorophyte algae.</title>
        <authorList>
            <person name="Puginier C."/>
            <person name="Libourel C."/>
            <person name="Otte J."/>
            <person name="Skaloud P."/>
            <person name="Haon M."/>
            <person name="Grisel S."/>
            <person name="Petersen M."/>
            <person name="Berrin J.G."/>
            <person name="Delaux P.M."/>
            <person name="Dal Grande F."/>
            <person name="Keller J."/>
        </authorList>
    </citation>
    <scope>NUCLEOTIDE SEQUENCE [LARGE SCALE GENOMIC DNA]</scope>
    <source>
        <strain evidence="16 17">SAG 2145</strain>
    </source>
</reference>